<evidence type="ECO:0000259" key="2">
    <source>
        <dbReference type="SMART" id="SM00343"/>
    </source>
</evidence>
<proteinExistence type="predicted"/>
<feature type="region of interest" description="Disordered" evidence="1">
    <location>
        <begin position="1"/>
        <end position="33"/>
    </location>
</feature>
<gene>
    <name evidence="3" type="ORF">FSCOSCO3_A007640</name>
</gene>
<feature type="domain" description="CCHC-type" evidence="2">
    <location>
        <begin position="348"/>
        <end position="364"/>
    </location>
</feature>
<evidence type="ECO:0000313" key="3">
    <source>
        <dbReference type="EMBL" id="CAK6984690.1"/>
    </source>
</evidence>
<keyword evidence="4" id="KW-1185">Reference proteome</keyword>
<dbReference type="GO" id="GO:0008270">
    <property type="term" value="F:zinc ion binding"/>
    <property type="evidence" value="ECO:0007669"/>
    <property type="project" value="InterPro"/>
</dbReference>
<dbReference type="SMART" id="SM00343">
    <property type="entry name" value="ZnF_C2HC"/>
    <property type="match status" value="1"/>
</dbReference>
<feature type="region of interest" description="Disordered" evidence="1">
    <location>
        <begin position="409"/>
        <end position="437"/>
    </location>
</feature>
<evidence type="ECO:0000313" key="4">
    <source>
        <dbReference type="Proteomes" id="UP001314229"/>
    </source>
</evidence>
<dbReference type="EMBL" id="CAWUFR010002083">
    <property type="protein sequence ID" value="CAK6984690.1"/>
    <property type="molecule type" value="Genomic_DNA"/>
</dbReference>
<accession>A0AAV1QMF1</accession>
<protein>
    <submittedName>
        <fullName evidence="3">-hydroxytryptamine receptor 3A-like</fullName>
    </submittedName>
</protein>
<keyword evidence="3" id="KW-0675">Receptor</keyword>
<dbReference type="InterPro" id="IPR001878">
    <property type="entry name" value="Znf_CCHC"/>
</dbReference>
<dbReference type="GO" id="GO:0003676">
    <property type="term" value="F:nucleic acid binding"/>
    <property type="evidence" value="ECO:0007669"/>
    <property type="project" value="InterPro"/>
</dbReference>
<dbReference type="AlphaFoldDB" id="A0AAV1QMF1"/>
<reference evidence="3 4" key="1">
    <citation type="submission" date="2024-01" db="EMBL/GenBank/DDBJ databases">
        <authorList>
            <person name="Alioto T."/>
            <person name="Alioto T."/>
            <person name="Gomez Garrido J."/>
        </authorList>
    </citation>
    <scope>NUCLEOTIDE SEQUENCE [LARGE SCALE GENOMIC DNA]</scope>
</reference>
<organism evidence="3 4">
    <name type="scientific">Scomber scombrus</name>
    <name type="common">Atlantic mackerel</name>
    <name type="synonym">Scomber vernalis</name>
    <dbReference type="NCBI Taxonomy" id="13677"/>
    <lineage>
        <taxon>Eukaryota</taxon>
        <taxon>Metazoa</taxon>
        <taxon>Chordata</taxon>
        <taxon>Craniata</taxon>
        <taxon>Vertebrata</taxon>
        <taxon>Euteleostomi</taxon>
        <taxon>Actinopterygii</taxon>
        <taxon>Neopterygii</taxon>
        <taxon>Teleostei</taxon>
        <taxon>Neoteleostei</taxon>
        <taxon>Acanthomorphata</taxon>
        <taxon>Pelagiaria</taxon>
        <taxon>Scombriformes</taxon>
        <taxon>Scombridae</taxon>
        <taxon>Scomber</taxon>
    </lineage>
</organism>
<comment type="caution">
    <text evidence="3">The sequence shown here is derived from an EMBL/GenBank/DDBJ whole genome shotgun (WGS) entry which is preliminary data.</text>
</comment>
<dbReference type="InterPro" id="IPR035979">
    <property type="entry name" value="RBD_domain_sf"/>
</dbReference>
<dbReference type="SUPFAM" id="SSF54928">
    <property type="entry name" value="RNA-binding domain, RBD"/>
    <property type="match status" value="1"/>
</dbReference>
<feature type="region of interest" description="Disordered" evidence="1">
    <location>
        <begin position="48"/>
        <end position="76"/>
    </location>
</feature>
<sequence>MQKGNQPTDPKSLKSKAKKPTTERKSPHSPAVRTFITNTLQQLETMAPTTPLEGNPAATLPHPNPSALSDTSSSSSTTEKINNLIIKNIFDQVNHLFSELCKHTQSSPLHNDITQMKSTILTMEHILLHGQDSHTLPPLSNSYSDTVNTNMHKYQSFNTGSRKRARKASNNQEITPVVLENFTTINHPFVTNTSILLEIQRLKPKANLEKLVHMRNGNLLIFPKDIHSLNHLLSPWPEKSFNGAQFTCRLARKQGTTPQSEVPSKLLVIKGIHTNTTDEQVKQELEKQGINITRIHRIISKATQQPTTFIKIHLTNPEQSAGLLLEGFYMDLFQYRVEKARPPPTVKQCFKCQQFNHISTNCTNQVVCLRCGENHHHKTCTKQKREARCANCAGEHSAASKSCPVYLSHTTPSTRKAPPSGQPAITNPPSQHHDNTDFTHLRDDLRKLTMDEKKIQEVIRSIRKHTHINI</sequence>
<name>A0AAV1QMF1_SCOSC</name>
<dbReference type="SUPFAM" id="SSF57756">
    <property type="entry name" value="Retrovirus zinc finger-like domains"/>
    <property type="match status" value="1"/>
</dbReference>
<dbReference type="Proteomes" id="UP001314229">
    <property type="component" value="Unassembled WGS sequence"/>
</dbReference>
<dbReference type="InterPro" id="IPR036875">
    <property type="entry name" value="Znf_CCHC_sf"/>
</dbReference>
<evidence type="ECO:0000256" key="1">
    <source>
        <dbReference type="SAM" id="MobiDB-lite"/>
    </source>
</evidence>